<sequence length="1298" mass="136361">MMFLHNRAGKKWALAMAALLILAGLKFYIVDTGNSGTPPAHRAGGENRSNAEKAEKAGEAPQSGGDSGFVEINVSVKDEKEKLIIKQMVDSSGGEVIKGFDEKGTTLRVKVSEQMADQLKANSSVINTETFVQPEFLNDRSSGIIGARTVQTPGYVLPGGLKGAGQVVAVADSGLDTGDDKSGIHPDFMFEKGKEPKIVALKSLSGNLLPSDPIGHGTHVAGTVLGTGAASDGKYRGVAPEARLYFQSILNVKDQADPPANLNELFAPAYAAGARIHVNSWGTPVNQYTAASSQIDDFTRKHPDFLALFGSGNGGPGHGGQGTVVAEANSKNALSVGASENPRPGFGSDSDDVADIASFSSRGPAADGRIKPELVAPGTEIISTRSSLAPTNFLLNHFYTRMDGTSSSAALAAGAATLLREYFKSVGPDSSPSSALLKAVLINGARSIGNGTRAEGFGMLDVQGTVLSLQGRSVICRDDRKGLEENKTAQYSYNVTDSTRPLKITLSWCDPPQAPGASGKTLVNDLDLTVTGPDGRVFYGNDFGGQGKRDSVNNTEQVRIDRPRPGKYVVEVRGAAVGVDAVTSSPGVNQDFAVAFGQPPARGIIASINKSGQIKLAGGGVLTPLPGADIHLSRDGIEPEGDPAGFRLAAGSDIYYFPSENGVKDIYVSYVTAFSGSVKGAESDGRKMLLELRPEYSEGGYNISPSPEVTINVNGSRAKLINEILPGSDVVGVINPLTGYMWSADATYQVVTGKVAGPGAEAGEITLESGETYRLSRQAGINVENKWEAYGPEDEAFSFSSLKKLECVKPGSKVLMVISPRTREVGTLNAENKMISGRVARITRFGVATLESGLQFKLPDSALVFKNGGQSSPGAVKSGDWIEGVCSDSGITENGLNVVERLWAYSGVVYGMAGNILPDPGIILLKREEGKTDSYRTAKNAACFVEGLPSGLDAVESGYYLRALLNGNGEVIRLDAVEPVNEEITISLLAEDNGSTTIRTADGKSYVLERDAEIYKEGVMVAPGDLAPGEKAKITLLPDSSDGLDKVIMVESRPGPGVNPPPLEFILEPDSGEGKTLLRGKTAGNMVYYCIDGGSWNSAAVTGGVFAAGLDLPVPGKHKIVLGSVNRATGGINVMTRDFYGFEAGYPKDGFQGHWAENYITAVLGAGLMKPDSGGKFSPSAPVAAGDFYEALYALTGVPVEEFEVRGGTGAAVTRLDAVTALWRAAAARGIGRNYSASAPPPFGDWDDIPGSRRDEVAWCYNSGIVAGTSAGKLEPGRYLTRAEAAVMIWRLSGLIYE</sequence>
<keyword evidence="10" id="KW-0282">Flagellum</keyword>
<dbReference type="Gene3D" id="2.60.120.380">
    <property type="match status" value="1"/>
</dbReference>
<feature type="region of interest" description="Disordered" evidence="7">
    <location>
        <begin position="37"/>
        <end position="69"/>
    </location>
</feature>
<dbReference type="Proteomes" id="UP000239549">
    <property type="component" value="Unassembled WGS sequence"/>
</dbReference>
<feature type="domain" description="SLH" evidence="9">
    <location>
        <begin position="1240"/>
        <end position="1298"/>
    </location>
</feature>
<evidence type="ECO:0000256" key="2">
    <source>
        <dbReference type="ARBA" id="ARBA00022670"/>
    </source>
</evidence>
<dbReference type="EMBL" id="BFAV01000179">
    <property type="protein sequence ID" value="GBF35621.1"/>
    <property type="molecule type" value="Genomic_DNA"/>
</dbReference>
<feature type="compositionally biased region" description="Basic and acidic residues" evidence="7">
    <location>
        <begin position="43"/>
        <end position="58"/>
    </location>
</feature>
<dbReference type="Gene3D" id="3.40.50.200">
    <property type="entry name" value="Peptidase S8/S53 domain"/>
    <property type="match status" value="1"/>
</dbReference>
<dbReference type="PROSITE" id="PS51272">
    <property type="entry name" value="SLH"/>
    <property type="match status" value="2"/>
</dbReference>
<feature type="active site" description="Charge relay system" evidence="6">
    <location>
        <position position="216"/>
    </location>
</feature>
<feature type="active site" description="Charge relay system" evidence="6">
    <location>
        <position position="406"/>
    </location>
</feature>
<dbReference type="Pfam" id="PF04151">
    <property type="entry name" value="PPC"/>
    <property type="match status" value="1"/>
</dbReference>
<keyword evidence="10" id="KW-0966">Cell projection</keyword>
<evidence type="ECO:0000259" key="9">
    <source>
        <dbReference type="PROSITE" id="PS51272"/>
    </source>
</evidence>
<dbReference type="InterPro" id="IPR000209">
    <property type="entry name" value="Peptidase_S8/S53_dom"/>
</dbReference>
<keyword evidence="8" id="KW-1133">Transmembrane helix</keyword>
<evidence type="ECO:0000256" key="3">
    <source>
        <dbReference type="ARBA" id="ARBA00022737"/>
    </source>
</evidence>
<dbReference type="InterPro" id="IPR007280">
    <property type="entry name" value="Peptidase_C_arc/bac"/>
</dbReference>
<feature type="transmembrane region" description="Helical" evidence="8">
    <location>
        <begin position="12"/>
        <end position="30"/>
    </location>
</feature>
<reference evidence="11" key="1">
    <citation type="submission" date="2018-02" db="EMBL/GenBank/DDBJ databases">
        <title>Genome sequence of Desulfocucumis palustris strain NAW-5.</title>
        <authorList>
            <person name="Watanabe M."/>
            <person name="Kojima H."/>
            <person name="Fukui M."/>
        </authorList>
    </citation>
    <scope>NUCLEOTIDE SEQUENCE [LARGE SCALE GENOMIC DNA]</scope>
    <source>
        <strain evidence="11">NAW-5</strain>
    </source>
</reference>
<gene>
    <name evidence="10" type="ORF">DCCM_4750</name>
</gene>
<dbReference type="PANTHER" id="PTHR43399:SF4">
    <property type="entry name" value="CELL WALL-ASSOCIATED PROTEASE"/>
    <property type="match status" value="1"/>
</dbReference>
<keyword evidence="8" id="KW-0472">Membrane</keyword>
<proteinExistence type="inferred from homology"/>
<keyword evidence="3" id="KW-0677">Repeat</keyword>
<dbReference type="SUPFAM" id="SSF52743">
    <property type="entry name" value="Subtilisin-like"/>
    <property type="match status" value="1"/>
</dbReference>
<dbReference type="InterPro" id="IPR015500">
    <property type="entry name" value="Peptidase_S8_subtilisin-rel"/>
</dbReference>
<evidence type="ECO:0000313" key="10">
    <source>
        <dbReference type="EMBL" id="GBF35621.1"/>
    </source>
</evidence>
<dbReference type="InterPro" id="IPR022398">
    <property type="entry name" value="Peptidase_S8_His-AS"/>
</dbReference>
<protein>
    <submittedName>
        <fullName evidence="10">Flagellar hook-length control protein FliK</fullName>
    </submittedName>
</protein>
<name>A0A2L2XNS3_9FIRM</name>
<dbReference type="CDD" id="cd04842">
    <property type="entry name" value="Peptidases_S8_Kp43_protease"/>
    <property type="match status" value="1"/>
</dbReference>
<evidence type="ECO:0000256" key="6">
    <source>
        <dbReference type="PROSITE-ProRule" id="PRU01240"/>
    </source>
</evidence>
<keyword evidence="5 6" id="KW-0720">Serine protease</keyword>
<dbReference type="PIRSF" id="PIRSF037899">
    <property type="entry name" value="Subtilisin_rel_Moth_2364"/>
    <property type="match status" value="1"/>
</dbReference>
<dbReference type="InterPro" id="IPR034058">
    <property type="entry name" value="TagA/B/C/D_pept_dom"/>
</dbReference>
<organism evidence="10 11">
    <name type="scientific">Desulfocucumis palustris</name>
    <dbReference type="NCBI Taxonomy" id="1898651"/>
    <lineage>
        <taxon>Bacteria</taxon>
        <taxon>Bacillati</taxon>
        <taxon>Bacillota</taxon>
        <taxon>Clostridia</taxon>
        <taxon>Eubacteriales</taxon>
        <taxon>Desulfocucumaceae</taxon>
        <taxon>Desulfocucumis</taxon>
    </lineage>
</organism>
<dbReference type="InterPro" id="IPR017313">
    <property type="entry name" value="Moth2364"/>
</dbReference>
<dbReference type="PANTHER" id="PTHR43399">
    <property type="entry name" value="SUBTILISIN-RELATED"/>
    <property type="match status" value="1"/>
</dbReference>
<dbReference type="Pfam" id="PF00082">
    <property type="entry name" value="Peptidase_S8"/>
    <property type="match status" value="1"/>
</dbReference>
<dbReference type="PROSITE" id="PS51892">
    <property type="entry name" value="SUBTILASE"/>
    <property type="match status" value="1"/>
</dbReference>
<evidence type="ECO:0000256" key="8">
    <source>
        <dbReference type="SAM" id="Phobius"/>
    </source>
</evidence>
<dbReference type="PROSITE" id="PS00137">
    <property type="entry name" value="SUBTILASE_HIS"/>
    <property type="match status" value="1"/>
</dbReference>
<keyword evidence="4 6" id="KW-0378">Hydrolase</keyword>
<feature type="domain" description="SLH" evidence="9">
    <location>
        <begin position="1143"/>
        <end position="1206"/>
    </location>
</feature>
<comment type="similarity">
    <text evidence="1 6">Belongs to the peptidase S8 family.</text>
</comment>
<keyword evidence="2 6" id="KW-0645">Protease</keyword>
<dbReference type="InterPro" id="IPR051048">
    <property type="entry name" value="Peptidase_S8/S53_subtilisin"/>
</dbReference>
<dbReference type="Pfam" id="PF00395">
    <property type="entry name" value="SLH"/>
    <property type="match status" value="2"/>
</dbReference>
<evidence type="ECO:0000256" key="7">
    <source>
        <dbReference type="SAM" id="MobiDB-lite"/>
    </source>
</evidence>
<accession>A0A2L2XNS3</accession>
<dbReference type="InterPro" id="IPR001119">
    <property type="entry name" value="SLH_dom"/>
</dbReference>
<dbReference type="RefSeq" id="WP_165792239.1">
    <property type="nucleotide sequence ID" value="NZ_BFAV01000179.1"/>
</dbReference>
<comment type="caution">
    <text evidence="10">The sequence shown here is derived from an EMBL/GenBank/DDBJ whole genome shotgun (WGS) entry which is preliminary data.</text>
</comment>
<feature type="active site" description="Charge relay system" evidence="6">
    <location>
        <position position="172"/>
    </location>
</feature>
<keyword evidence="8" id="KW-0812">Transmembrane</keyword>
<dbReference type="PRINTS" id="PR00723">
    <property type="entry name" value="SUBTILISIN"/>
</dbReference>
<dbReference type="GO" id="GO:0004252">
    <property type="term" value="F:serine-type endopeptidase activity"/>
    <property type="evidence" value="ECO:0007669"/>
    <property type="project" value="UniProtKB-UniRule"/>
</dbReference>
<dbReference type="GO" id="GO:0006508">
    <property type="term" value="P:proteolysis"/>
    <property type="evidence" value="ECO:0007669"/>
    <property type="project" value="UniProtKB-KW"/>
</dbReference>
<keyword evidence="11" id="KW-1185">Reference proteome</keyword>
<evidence type="ECO:0000313" key="11">
    <source>
        <dbReference type="Proteomes" id="UP000239549"/>
    </source>
</evidence>
<evidence type="ECO:0000256" key="4">
    <source>
        <dbReference type="ARBA" id="ARBA00022801"/>
    </source>
</evidence>
<dbReference type="InterPro" id="IPR036852">
    <property type="entry name" value="Peptidase_S8/S53_dom_sf"/>
</dbReference>
<keyword evidence="10" id="KW-0969">Cilium</keyword>
<evidence type="ECO:0000256" key="5">
    <source>
        <dbReference type="ARBA" id="ARBA00022825"/>
    </source>
</evidence>
<evidence type="ECO:0000256" key="1">
    <source>
        <dbReference type="ARBA" id="ARBA00011073"/>
    </source>
</evidence>